<dbReference type="OrthoDB" id="10254304at2759"/>
<reference evidence="1" key="1">
    <citation type="submission" date="2003-02" db="EMBL/GenBank/DDBJ databases">
        <title>PMS2 mRNA, nirs splice variant 3.</title>
        <authorList>
            <person name="Tabata Y."/>
            <person name="Sameshima E."/>
            <person name="Hayashi A."/>
            <person name="Iida K."/>
            <person name="Mitsuyama M."/>
            <person name="Kanai S."/>
            <person name="Furuya T."/>
            <person name="Saito T."/>
        </authorList>
    </citation>
    <scope>NUCLEOTIDE SEQUENCE</scope>
</reference>
<dbReference type="ChiTaRS" id="PMS2">
    <property type="organism name" value="human"/>
</dbReference>
<organism evidence="1">
    <name type="scientific">Homo sapiens</name>
    <name type="common">Human</name>
    <dbReference type="NCBI Taxonomy" id="9606"/>
    <lineage>
        <taxon>Eukaryota</taxon>
        <taxon>Metazoa</taxon>
        <taxon>Chordata</taxon>
        <taxon>Craniata</taxon>
        <taxon>Vertebrata</taxon>
        <taxon>Euteleostomi</taxon>
        <taxon>Mammalia</taxon>
        <taxon>Eutheria</taxon>
        <taxon>Euarchontoglires</taxon>
        <taxon>Primates</taxon>
        <taxon>Haplorrhini</taxon>
        <taxon>Catarrhini</taxon>
        <taxon>Hominidae</taxon>
        <taxon>Homo</taxon>
    </lineage>
</organism>
<sequence>MERAESSRSKA</sequence>
<accession>Q5FBX0</accession>
<dbReference type="EMBL" id="AB103084">
    <property type="protein sequence ID" value="BAD89427.1"/>
    <property type="molecule type" value="mRNA"/>
</dbReference>
<name>Q5FBX0_HUMAN</name>
<evidence type="ECO:0000313" key="1">
    <source>
        <dbReference type="EMBL" id="BAD89427.1"/>
    </source>
</evidence>
<proteinExistence type="evidence at transcript level"/>
<protein>
    <submittedName>
        <fullName evidence="1">Postmeiotic segregation increased 2 nirs variant 3</fullName>
    </submittedName>
</protein>
<gene>
    <name evidence="1" type="primary">PMS2</name>
</gene>